<name>D8LX09_BLAHO</name>
<dbReference type="InParanoid" id="D8LX09"/>
<proteinExistence type="predicted"/>
<accession>D8LX09</accession>
<dbReference type="EMBL" id="FN668639">
    <property type="protein sequence ID" value="CBK20804.2"/>
    <property type="molecule type" value="Genomic_DNA"/>
</dbReference>
<evidence type="ECO:0000313" key="2">
    <source>
        <dbReference type="Proteomes" id="UP000008312"/>
    </source>
</evidence>
<evidence type="ECO:0000313" key="1">
    <source>
        <dbReference type="EMBL" id="CBK20804.2"/>
    </source>
</evidence>
<dbReference type="Proteomes" id="UP000008312">
    <property type="component" value="Unassembled WGS sequence"/>
</dbReference>
<organism evidence="1">
    <name type="scientific">Blastocystis hominis</name>
    <dbReference type="NCBI Taxonomy" id="12968"/>
    <lineage>
        <taxon>Eukaryota</taxon>
        <taxon>Sar</taxon>
        <taxon>Stramenopiles</taxon>
        <taxon>Bigyra</taxon>
        <taxon>Opalozoa</taxon>
        <taxon>Opalinata</taxon>
        <taxon>Blastocystidae</taxon>
        <taxon>Blastocystis</taxon>
    </lineage>
</organism>
<evidence type="ECO:0008006" key="3">
    <source>
        <dbReference type="Google" id="ProtNLM"/>
    </source>
</evidence>
<dbReference type="GeneID" id="24918344"/>
<dbReference type="OrthoDB" id="49680at2759"/>
<sequence length="115" mass="13595">MDYCILLTSNLDSRYLNNVNMLKTYFENRGIPYDEIDGAESKNRKLRDILMKVAVDNGGKAEYPSLFIMRSNRNIQFVGNWHRIQMILDNDCISPEDLKKMPEVYTFGRYFRDIL</sequence>
<protein>
    <recommendedName>
        <fullName evidence="3">Glutaredoxin domain-containing protein</fullName>
    </recommendedName>
</protein>
<gene>
    <name evidence="1" type="ORF">GSBLH_T00001065001</name>
</gene>
<reference evidence="1" key="1">
    <citation type="submission" date="2010-02" db="EMBL/GenBank/DDBJ databases">
        <title>Sequencing and annotation of the Blastocystis hominis genome.</title>
        <authorList>
            <person name="Wincker P."/>
        </authorList>
    </citation>
    <scope>NUCLEOTIDE SEQUENCE</scope>
    <source>
        <strain evidence="1">Singapore isolate B</strain>
    </source>
</reference>
<keyword evidence="2" id="KW-1185">Reference proteome</keyword>
<dbReference type="RefSeq" id="XP_012894852.1">
    <property type="nucleotide sequence ID" value="XM_013039398.1"/>
</dbReference>
<dbReference type="AlphaFoldDB" id="D8LX09"/>